<comment type="caution">
    <text evidence="1">The sequence shown here is derived from an EMBL/GenBank/DDBJ whole genome shotgun (WGS) entry which is preliminary data.</text>
</comment>
<gene>
    <name evidence="1" type="ORF">OUZ56_028976</name>
</gene>
<evidence type="ECO:0000313" key="2">
    <source>
        <dbReference type="Proteomes" id="UP001234178"/>
    </source>
</evidence>
<evidence type="ECO:0000313" key="1">
    <source>
        <dbReference type="EMBL" id="KAK4036929.1"/>
    </source>
</evidence>
<accession>A0ABR0B5I9</accession>
<name>A0ABR0B5I9_9CRUS</name>
<keyword evidence="2" id="KW-1185">Reference proteome</keyword>
<protein>
    <submittedName>
        <fullName evidence="1">Uncharacterized protein</fullName>
    </submittedName>
</protein>
<proteinExistence type="predicted"/>
<dbReference type="EMBL" id="JAOYFB010000040">
    <property type="protein sequence ID" value="KAK4036929.1"/>
    <property type="molecule type" value="Genomic_DNA"/>
</dbReference>
<dbReference type="Proteomes" id="UP001234178">
    <property type="component" value="Unassembled WGS sequence"/>
</dbReference>
<organism evidence="1 2">
    <name type="scientific">Daphnia magna</name>
    <dbReference type="NCBI Taxonomy" id="35525"/>
    <lineage>
        <taxon>Eukaryota</taxon>
        <taxon>Metazoa</taxon>
        <taxon>Ecdysozoa</taxon>
        <taxon>Arthropoda</taxon>
        <taxon>Crustacea</taxon>
        <taxon>Branchiopoda</taxon>
        <taxon>Diplostraca</taxon>
        <taxon>Cladocera</taxon>
        <taxon>Anomopoda</taxon>
        <taxon>Daphniidae</taxon>
        <taxon>Daphnia</taxon>
    </lineage>
</organism>
<sequence>MTRYSEPEACFVVFILFGRELELQENWLYLRLCTSLKKCTKRTPSKAVCSGLNGTVKQRNCAATAGHIQLRKFFLRKLTEREKIENIAPIVDSRQNGTVHNYRRQHTVHP</sequence>
<reference evidence="1 2" key="1">
    <citation type="journal article" date="2023" name="Nucleic Acids Res.">
        <title>The hologenome of Daphnia magna reveals possible DNA methylation and microbiome-mediated evolution of the host genome.</title>
        <authorList>
            <person name="Chaturvedi A."/>
            <person name="Li X."/>
            <person name="Dhandapani V."/>
            <person name="Marshall H."/>
            <person name="Kissane S."/>
            <person name="Cuenca-Cambronero M."/>
            <person name="Asole G."/>
            <person name="Calvet F."/>
            <person name="Ruiz-Romero M."/>
            <person name="Marangio P."/>
            <person name="Guigo R."/>
            <person name="Rago D."/>
            <person name="Mirbahai L."/>
            <person name="Eastwood N."/>
            <person name="Colbourne J.K."/>
            <person name="Zhou J."/>
            <person name="Mallon E."/>
            <person name="Orsini L."/>
        </authorList>
    </citation>
    <scope>NUCLEOTIDE SEQUENCE [LARGE SCALE GENOMIC DNA]</scope>
    <source>
        <strain evidence="1">LRV0_1</strain>
    </source>
</reference>